<proteinExistence type="predicted"/>
<gene>
    <name evidence="1" type="ORF">HED35_10680</name>
</gene>
<name>A0A7X6DA12_9ENTE</name>
<protein>
    <submittedName>
        <fullName evidence="1">Uncharacterized protein</fullName>
    </submittedName>
</protein>
<dbReference type="AlphaFoldDB" id="A0A7X6DA12"/>
<dbReference type="EMBL" id="JAAVMB010000012">
    <property type="protein sequence ID" value="NKC68554.1"/>
    <property type="molecule type" value="Genomic_DNA"/>
</dbReference>
<dbReference type="Proteomes" id="UP000521358">
    <property type="component" value="Unassembled WGS sequence"/>
</dbReference>
<reference evidence="1 2" key="1">
    <citation type="submission" date="2020-03" db="EMBL/GenBank/DDBJ databases">
        <title>Bacterial samples isolated from urine from healthy bovine heifers (Gyr breed).</title>
        <authorList>
            <person name="Giannattasio-Ferraz S."/>
            <person name="Maskeri L."/>
            <person name="Penido A."/>
            <person name="Barbosa-Stancioli E.F."/>
            <person name="Putonti C."/>
        </authorList>
    </citation>
    <scope>NUCLEOTIDE SEQUENCE [LARGE SCALE GENOMIC DNA]</scope>
    <source>
        <strain evidence="1 2">UFMG-H7</strain>
    </source>
</reference>
<accession>A0A7X6DA12</accession>
<sequence length="90" mass="10858">MGKYFNYVGPILTDTEYHGMGNPPEYLQVKLDNNVPFRIYCKMDDSCWEEVSKDKRLELIEEYSEKKRKLPKSDYRYYSYDFYLSSLGVR</sequence>
<comment type="caution">
    <text evidence="1">The sequence shown here is derived from an EMBL/GenBank/DDBJ whole genome shotgun (WGS) entry which is preliminary data.</text>
</comment>
<evidence type="ECO:0000313" key="1">
    <source>
        <dbReference type="EMBL" id="NKC68554.1"/>
    </source>
</evidence>
<evidence type="ECO:0000313" key="2">
    <source>
        <dbReference type="Proteomes" id="UP000521358"/>
    </source>
</evidence>
<dbReference type="RefSeq" id="WP_167807739.1">
    <property type="nucleotide sequence ID" value="NZ_JAAVMB010000012.1"/>
</dbReference>
<organism evidence="1 2">
    <name type="scientific">Vagococcus fluvialis</name>
    <dbReference type="NCBI Taxonomy" id="2738"/>
    <lineage>
        <taxon>Bacteria</taxon>
        <taxon>Bacillati</taxon>
        <taxon>Bacillota</taxon>
        <taxon>Bacilli</taxon>
        <taxon>Lactobacillales</taxon>
        <taxon>Enterococcaceae</taxon>
        <taxon>Vagococcus</taxon>
    </lineage>
</organism>